<evidence type="ECO:0000256" key="2">
    <source>
        <dbReference type="ARBA" id="ARBA00022605"/>
    </source>
</evidence>
<sequence length="158" mass="17058">MRTKLEAAAKAGRLGIETYLFNGRSGDVVRALAQDRLYGTRIHAARSREAARKHWLRHAPLAEGAIIIDAGAAQAMREKGASLLPGGITGAEGAFRRGDMVQVCWNAPQGRVCVARGVSQYAADDVRRIAGRHSRDIQALLGYNYGGSVVHRDDLVLP</sequence>
<dbReference type="InterPro" id="IPR015947">
    <property type="entry name" value="PUA-like_sf"/>
</dbReference>
<dbReference type="PROSITE" id="PS50890">
    <property type="entry name" value="PUA"/>
    <property type="match status" value="1"/>
</dbReference>
<feature type="domain" description="PUA" evidence="8">
    <location>
        <begin position="64"/>
        <end position="150"/>
    </location>
</feature>
<accession>A0A9P7C1V4</accession>
<keyword evidence="2" id="KW-0028">Amino-acid biosynthesis</keyword>
<dbReference type="GO" id="GO:0004349">
    <property type="term" value="F:glutamate 5-kinase activity"/>
    <property type="evidence" value="ECO:0007669"/>
    <property type="project" value="TreeGrafter"/>
</dbReference>
<evidence type="ECO:0000256" key="7">
    <source>
        <dbReference type="ARBA" id="ARBA00022840"/>
    </source>
</evidence>
<keyword evidence="4" id="KW-0808">Transferase</keyword>
<keyword evidence="3" id="KW-0641">Proline biosynthesis</keyword>
<dbReference type="AlphaFoldDB" id="A0A9P7C1V4"/>
<dbReference type="InterPro" id="IPR002478">
    <property type="entry name" value="PUA"/>
</dbReference>
<keyword evidence="6" id="KW-0418">Kinase</keyword>
<dbReference type="InterPro" id="IPR036974">
    <property type="entry name" value="PUA_sf"/>
</dbReference>
<organism evidence="9 10">
    <name type="scientific">Rhizopus delemar</name>
    <dbReference type="NCBI Taxonomy" id="936053"/>
    <lineage>
        <taxon>Eukaryota</taxon>
        <taxon>Fungi</taxon>
        <taxon>Fungi incertae sedis</taxon>
        <taxon>Mucoromycota</taxon>
        <taxon>Mucoromycotina</taxon>
        <taxon>Mucoromycetes</taxon>
        <taxon>Mucorales</taxon>
        <taxon>Mucorineae</taxon>
        <taxon>Rhizopodaceae</taxon>
        <taxon>Rhizopus</taxon>
    </lineage>
</organism>
<dbReference type="FunFam" id="2.30.130.10:FF:000007">
    <property type="entry name" value="Glutamate 5-kinase"/>
    <property type="match status" value="1"/>
</dbReference>
<dbReference type="Gene3D" id="3.40.1160.10">
    <property type="entry name" value="Acetylglutamate kinase-like"/>
    <property type="match status" value="1"/>
</dbReference>
<name>A0A9P7C1V4_9FUNG</name>
<evidence type="ECO:0000256" key="1">
    <source>
        <dbReference type="ARBA" id="ARBA00022490"/>
    </source>
</evidence>
<dbReference type="InterPro" id="IPR036393">
    <property type="entry name" value="AceGlu_kinase-like_sf"/>
</dbReference>
<protein>
    <recommendedName>
        <fullName evidence="8">PUA domain-containing protein</fullName>
    </recommendedName>
</protein>
<dbReference type="GO" id="GO:0008652">
    <property type="term" value="P:amino acid biosynthetic process"/>
    <property type="evidence" value="ECO:0007669"/>
    <property type="project" value="UniProtKB-KW"/>
</dbReference>
<evidence type="ECO:0000313" key="10">
    <source>
        <dbReference type="Proteomes" id="UP000740926"/>
    </source>
</evidence>
<dbReference type="SMART" id="SM00359">
    <property type="entry name" value="PUA"/>
    <property type="match status" value="1"/>
</dbReference>
<keyword evidence="1" id="KW-0963">Cytoplasm</keyword>
<dbReference type="GO" id="GO:0005829">
    <property type="term" value="C:cytosol"/>
    <property type="evidence" value="ECO:0007669"/>
    <property type="project" value="TreeGrafter"/>
</dbReference>
<dbReference type="GO" id="GO:0005524">
    <property type="term" value="F:ATP binding"/>
    <property type="evidence" value="ECO:0007669"/>
    <property type="project" value="UniProtKB-KW"/>
</dbReference>
<dbReference type="Proteomes" id="UP000740926">
    <property type="component" value="Unassembled WGS sequence"/>
</dbReference>
<dbReference type="PANTHER" id="PTHR43654:SF1">
    <property type="entry name" value="ISOPENTENYL PHOSPHATE KINASE"/>
    <property type="match status" value="1"/>
</dbReference>
<dbReference type="Pfam" id="PF01472">
    <property type="entry name" value="PUA"/>
    <property type="match status" value="1"/>
</dbReference>
<dbReference type="PANTHER" id="PTHR43654">
    <property type="entry name" value="GLUTAMATE 5-KINASE"/>
    <property type="match status" value="1"/>
</dbReference>
<evidence type="ECO:0000256" key="6">
    <source>
        <dbReference type="ARBA" id="ARBA00022777"/>
    </source>
</evidence>
<dbReference type="EMBL" id="JAANIU010009728">
    <property type="protein sequence ID" value="KAG1532684.1"/>
    <property type="molecule type" value="Genomic_DNA"/>
</dbReference>
<evidence type="ECO:0000256" key="5">
    <source>
        <dbReference type="ARBA" id="ARBA00022741"/>
    </source>
</evidence>
<proteinExistence type="predicted"/>
<evidence type="ECO:0000256" key="3">
    <source>
        <dbReference type="ARBA" id="ARBA00022650"/>
    </source>
</evidence>
<dbReference type="CDD" id="cd21157">
    <property type="entry name" value="PUA_G5K"/>
    <property type="match status" value="1"/>
</dbReference>
<keyword evidence="5" id="KW-0547">Nucleotide-binding</keyword>
<dbReference type="SUPFAM" id="SSF88697">
    <property type="entry name" value="PUA domain-like"/>
    <property type="match status" value="1"/>
</dbReference>
<evidence type="ECO:0000313" key="9">
    <source>
        <dbReference type="EMBL" id="KAG1532684.1"/>
    </source>
</evidence>
<keyword evidence="10" id="KW-1185">Reference proteome</keyword>
<evidence type="ECO:0000256" key="4">
    <source>
        <dbReference type="ARBA" id="ARBA00022679"/>
    </source>
</evidence>
<keyword evidence="7" id="KW-0067">ATP-binding</keyword>
<dbReference type="Gene3D" id="2.30.130.10">
    <property type="entry name" value="PUA domain"/>
    <property type="match status" value="1"/>
</dbReference>
<gene>
    <name evidence="9" type="ORF">G6F50_016126</name>
</gene>
<dbReference type="GO" id="GO:0003723">
    <property type="term" value="F:RNA binding"/>
    <property type="evidence" value="ECO:0007669"/>
    <property type="project" value="InterPro"/>
</dbReference>
<reference evidence="9 10" key="1">
    <citation type="journal article" date="2020" name="Microb. Genom.">
        <title>Genetic diversity of clinical and environmental Mucorales isolates obtained from an investigation of mucormycosis cases among solid organ transplant recipients.</title>
        <authorList>
            <person name="Nguyen M.H."/>
            <person name="Kaul D."/>
            <person name="Muto C."/>
            <person name="Cheng S.J."/>
            <person name="Richter R.A."/>
            <person name="Bruno V.M."/>
            <person name="Liu G."/>
            <person name="Beyhan S."/>
            <person name="Sundermann A.J."/>
            <person name="Mounaud S."/>
            <person name="Pasculle A.W."/>
            <person name="Nierman W.C."/>
            <person name="Driscoll E."/>
            <person name="Cumbie R."/>
            <person name="Clancy C.J."/>
            <person name="Dupont C.L."/>
        </authorList>
    </citation>
    <scope>NUCLEOTIDE SEQUENCE [LARGE SCALE GENOMIC DNA]</scope>
    <source>
        <strain evidence="9 10">GL24</strain>
    </source>
</reference>
<comment type="caution">
    <text evidence="9">The sequence shown here is derived from an EMBL/GenBank/DDBJ whole genome shotgun (WGS) entry which is preliminary data.</text>
</comment>
<evidence type="ECO:0000259" key="8">
    <source>
        <dbReference type="SMART" id="SM00359"/>
    </source>
</evidence>